<dbReference type="STRING" id="867904.Metho_1151"/>
<dbReference type="RefSeq" id="WP_015324551.1">
    <property type="nucleotide sequence ID" value="NC_019977.1"/>
</dbReference>
<feature type="domain" description="CD-NTase-associated protein 12/Pycsar effector protein TIR" evidence="1">
    <location>
        <begin position="194"/>
        <end position="299"/>
    </location>
</feature>
<name>L0KXH4_METHD</name>
<dbReference type="GeneID" id="14406960"/>
<sequence length="299" mass="34243">MNILFQGGWSKNRDLPNEKELVDNFCLSFARHLLSEDHHVILTTLGEYDFLIANEIARLCKETGKNPKNYITFLLPEKISQIPEIGKVIKLPKCRWWLEERALLVQKADLLIAIGGGKGTAECIRRAFLDRKKVFVAPLTKTSKHSWYQRPSEYYYLNPNDAEFVKEVNISADEFFDKVFRIIAALKAVNYGRRVFVVHGRNHHIRDKLVQILKKMDFEPEVLEPESAKGLTIIEYLETISMTVDFCFVIYTPEDVGKITGGEEEPRARQNVIFEHGLLIGALGRNKVCALMCGNVTMP</sequence>
<evidence type="ECO:0000313" key="3">
    <source>
        <dbReference type="Proteomes" id="UP000010866"/>
    </source>
</evidence>
<organism evidence="2 3">
    <name type="scientific">Methanomethylovorans hollandica (strain DSM 15978 / NBRC 107637 / DMS1)</name>
    <dbReference type="NCBI Taxonomy" id="867904"/>
    <lineage>
        <taxon>Archaea</taxon>
        <taxon>Methanobacteriati</taxon>
        <taxon>Methanobacteriota</taxon>
        <taxon>Stenosarchaea group</taxon>
        <taxon>Methanomicrobia</taxon>
        <taxon>Methanosarcinales</taxon>
        <taxon>Methanosarcinaceae</taxon>
        <taxon>Methanomethylovorans</taxon>
    </lineage>
</organism>
<accession>L0KXH4</accession>
<gene>
    <name evidence="2" type="ordered locus">Metho_1151</name>
</gene>
<dbReference type="GO" id="GO:0050135">
    <property type="term" value="F:NADP+ nucleosidase activity"/>
    <property type="evidence" value="ECO:0007669"/>
    <property type="project" value="InterPro"/>
</dbReference>
<dbReference type="KEGG" id="mhz:Metho_1151"/>
<reference evidence="3" key="1">
    <citation type="submission" date="2012-02" db="EMBL/GenBank/DDBJ databases">
        <title>Complete sequence of chromosome of Methanomethylovorans hollandica DSM 15978.</title>
        <authorList>
            <person name="Lucas S."/>
            <person name="Copeland A."/>
            <person name="Lapidus A."/>
            <person name="Glavina del Rio T."/>
            <person name="Dalin E."/>
            <person name="Tice H."/>
            <person name="Bruce D."/>
            <person name="Goodwin L."/>
            <person name="Pitluck S."/>
            <person name="Peters L."/>
            <person name="Mikhailova N."/>
            <person name="Held B."/>
            <person name="Kyrpides N."/>
            <person name="Mavromatis K."/>
            <person name="Ivanova N."/>
            <person name="Brettin T."/>
            <person name="Detter J.C."/>
            <person name="Han C."/>
            <person name="Larimer F."/>
            <person name="Land M."/>
            <person name="Hauser L."/>
            <person name="Markowitz V."/>
            <person name="Cheng J.-F."/>
            <person name="Hugenholtz P."/>
            <person name="Woyke T."/>
            <person name="Wu D."/>
            <person name="Spring S."/>
            <person name="Schroeder M."/>
            <person name="Brambilla E."/>
            <person name="Klenk H.-P."/>
            <person name="Eisen J.A."/>
        </authorList>
    </citation>
    <scope>NUCLEOTIDE SEQUENCE [LARGE SCALE GENOMIC DNA]</scope>
    <source>
        <strain evidence="3">DSM 15978 / NBRC 107637 / DMS1</strain>
    </source>
</reference>
<dbReference type="HOGENOM" id="CLU_929415_0_0_2"/>
<dbReference type="AlphaFoldDB" id="L0KXH4"/>
<evidence type="ECO:0000313" key="2">
    <source>
        <dbReference type="EMBL" id="AGB49385.1"/>
    </source>
</evidence>
<protein>
    <submittedName>
        <fullName evidence="2">Putative nucleotide-binding protein containing TIR-like domain</fullName>
    </submittedName>
</protein>
<dbReference type="Proteomes" id="UP000010866">
    <property type="component" value="Chromosome"/>
</dbReference>
<proteinExistence type="predicted"/>
<dbReference type="EMBL" id="CP003362">
    <property type="protein sequence ID" value="AGB49385.1"/>
    <property type="molecule type" value="Genomic_DNA"/>
</dbReference>
<evidence type="ECO:0000259" key="1">
    <source>
        <dbReference type="Pfam" id="PF10137"/>
    </source>
</evidence>
<dbReference type="InterPro" id="IPR019302">
    <property type="entry name" value="CAP12/PCTIR_TIR_dom"/>
</dbReference>
<keyword evidence="3" id="KW-1185">Reference proteome</keyword>
<dbReference type="Pfam" id="PF10137">
    <property type="entry name" value="CAP12-PCTIR_TIR"/>
    <property type="match status" value="1"/>
</dbReference>